<sequence>MKSRQSRNELPPDDSFLASLPGIIGFILTNFGFIGFLAFKSYTALMIGAIGVFIIWLLYW</sequence>
<name>A0A081BL80_9BACT</name>
<dbReference type="AlphaFoldDB" id="A0A081BL80"/>
<feature type="transmembrane region" description="Helical" evidence="1">
    <location>
        <begin position="42"/>
        <end position="59"/>
    </location>
</feature>
<accession>A0A081BL80</accession>
<keyword evidence="1" id="KW-0472">Membrane</keyword>
<dbReference type="Proteomes" id="UP000030700">
    <property type="component" value="Unassembled WGS sequence"/>
</dbReference>
<dbReference type="HOGENOM" id="CLU_2931879_0_0_0"/>
<feature type="transmembrane region" description="Helical" evidence="1">
    <location>
        <begin position="16"/>
        <end position="36"/>
    </location>
</feature>
<evidence type="ECO:0000256" key="1">
    <source>
        <dbReference type="SAM" id="Phobius"/>
    </source>
</evidence>
<keyword evidence="3" id="KW-1185">Reference proteome</keyword>
<gene>
    <name evidence="2" type="ORF">U14_02388</name>
</gene>
<dbReference type="EMBL" id="DF820457">
    <property type="protein sequence ID" value="GAK51146.1"/>
    <property type="molecule type" value="Genomic_DNA"/>
</dbReference>
<proteinExistence type="predicted"/>
<organism evidence="2">
    <name type="scientific">Candidatus Moduliflexus flocculans</name>
    <dbReference type="NCBI Taxonomy" id="1499966"/>
    <lineage>
        <taxon>Bacteria</taxon>
        <taxon>Candidatus Moduliflexota</taxon>
        <taxon>Candidatus Moduliflexia</taxon>
        <taxon>Candidatus Moduliflexales</taxon>
        <taxon>Candidatus Moduliflexaceae</taxon>
    </lineage>
</organism>
<dbReference type="STRING" id="1499966.U14_02388"/>
<protein>
    <submittedName>
        <fullName evidence="2">Uncharacterized protein</fullName>
    </submittedName>
</protein>
<evidence type="ECO:0000313" key="3">
    <source>
        <dbReference type="Proteomes" id="UP000030700"/>
    </source>
</evidence>
<reference evidence="2" key="1">
    <citation type="journal article" date="2015" name="PeerJ">
        <title>First genomic representation of candidate bacterial phylum KSB3 points to enhanced environmental sensing as a trigger of wastewater bulking.</title>
        <authorList>
            <person name="Sekiguchi Y."/>
            <person name="Ohashi A."/>
            <person name="Parks D.H."/>
            <person name="Yamauchi T."/>
            <person name="Tyson G.W."/>
            <person name="Hugenholtz P."/>
        </authorList>
    </citation>
    <scope>NUCLEOTIDE SEQUENCE [LARGE SCALE GENOMIC DNA]</scope>
</reference>
<evidence type="ECO:0000313" key="2">
    <source>
        <dbReference type="EMBL" id="GAK51146.1"/>
    </source>
</evidence>
<keyword evidence="1" id="KW-0812">Transmembrane</keyword>
<keyword evidence="1" id="KW-1133">Transmembrane helix</keyword>